<dbReference type="AlphaFoldDB" id="A0A095AU10"/>
<feature type="non-terminal residue" evidence="1">
    <location>
        <position position="108"/>
    </location>
</feature>
<feature type="non-terminal residue" evidence="1">
    <location>
        <position position="1"/>
    </location>
</feature>
<dbReference type="EMBL" id="KL250954">
    <property type="protein sequence ID" value="KGB37971.1"/>
    <property type="molecule type" value="Genomic_DNA"/>
</dbReference>
<sequence>IIVLLLRTIRFANSPTIKSAKVAALIMTSRSTGTTFFNSGSIKDDQALISCLRSSCLDEEPANDFTSDCVLSNFLYTLFNSLRTLSMQMDLSVGLTSNLNTESSSSFC</sequence>
<gene>
    <name evidence="1" type="ORF">MS3_06345</name>
</gene>
<organism evidence="1">
    <name type="scientific">Schistosoma haematobium</name>
    <name type="common">Blood fluke</name>
    <dbReference type="NCBI Taxonomy" id="6185"/>
    <lineage>
        <taxon>Eukaryota</taxon>
        <taxon>Metazoa</taxon>
        <taxon>Spiralia</taxon>
        <taxon>Lophotrochozoa</taxon>
        <taxon>Platyhelminthes</taxon>
        <taxon>Trematoda</taxon>
        <taxon>Digenea</taxon>
        <taxon>Strigeidida</taxon>
        <taxon>Schistosomatoidea</taxon>
        <taxon>Schistosomatidae</taxon>
        <taxon>Schistosoma</taxon>
    </lineage>
</organism>
<name>A0A095AU10_SCHHA</name>
<evidence type="ECO:0000313" key="1">
    <source>
        <dbReference type="EMBL" id="KGB37971.1"/>
    </source>
</evidence>
<proteinExistence type="predicted"/>
<accession>A0A095AU10</accession>
<reference evidence="1" key="1">
    <citation type="journal article" date="2012" name="Nat. Genet.">
        <title>Whole-genome sequence of Schistosoma haematobium.</title>
        <authorList>
            <person name="Young N.D."/>
            <person name="Jex A.R."/>
            <person name="Li B."/>
            <person name="Liu S."/>
            <person name="Yang L."/>
            <person name="Xiong Z."/>
            <person name="Li Y."/>
            <person name="Cantacessi C."/>
            <person name="Hall R.S."/>
            <person name="Xu X."/>
            <person name="Chen F."/>
            <person name="Wu X."/>
            <person name="Zerlotini A."/>
            <person name="Oliveira G."/>
            <person name="Hofmann A."/>
            <person name="Zhang G."/>
            <person name="Fang X."/>
            <person name="Kang Y."/>
            <person name="Campbell B.E."/>
            <person name="Loukas A."/>
            <person name="Ranganathan S."/>
            <person name="Rollinson D."/>
            <person name="Rinaldi G."/>
            <person name="Brindley P.J."/>
            <person name="Yang H."/>
            <person name="Wang J."/>
            <person name="Wang J."/>
            <person name="Gasser R.B."/>
        </authorList>
    </citation>
    <scope>NUCLEOTIDE SEQUENCE [LARGE SCALE GENOMIC DNA]</scope>
</reference>
<protein>
    <submittedName>
        <fullName evidence="1">Uncharacterized protein</fullName>
    </submittedName>
</protein>